<dbReference type="STRING" id="314283.MED297_05094"/>
<name>A4BK97_9GAMM</name>
<dbReference type="AlphaFoldDB" id="A4BK97"/>
<gene>
    <name evidence="2" type="ORF">MED297_05094</name>
</gene>
<dbReference type="EMBL" id="AAOE01000042">
    <property type="protein sequence ID" value="EAR07464.1"/>
    <property type="molecule type" value="Genomic_DNA"/>
</dbReference>
<keyword evidence="3" id="KW-1185">Reference proteome</keyword>
<dbReference type="Proteomes" id="UP000005953">
    <property type="component" value="Unassembled WGS sequence"/>
</dbReference>
<sequence length="205" mass="23326">MASHKLSADERPMPGDHLWVRKQGYTHHGLYLGENDAGEPLVAHYAGWIDGLRGGPLELTDLDNFRSERTVHVRHYRHRVFSREDSVLRVLSRLGEDDYDVHTNNCEHLCHWAIMGDQRSQQVEWVDTVLGAIHPGLEAASRSLSAARQPGHLRAQRRRKALNNIARDLAIDWGVKSAARWVAGPVGMVAYVGYRVSRQWLKSKR</sequence>
<proteinExistence type="predicted"/>
<comment type="caution">
    <text evidence="2">The sequence shown here is derived from an EMBL/GenBank/DDBJ whole genome shotgun (WGS) entry which is preliminary data.</text>
</comment>
<dbReference type="HOGENOM" id="CLU_1336615_0_0_6"/>
<protein>
    <recommendedName>
        <fullName evidence="1">LRAT domain-containing protein</fullName>
    </recommendedName>
</protein>
<accession>A4BK97</accession>
<dbReference type="InterPro" id="IPR007053">
    <property type="entry name" value="LRAT_dom"/>
</dbReference>
<dbReference type="PROSITE" id="PS51934">
    <property type="entry name" value="LRAT"/>
    <property type="match status" value="1"/>
</dbReference>
<organism evidence="2 3">
    <name type="scientific">Reinekea blandensis MED297</name>
    <dbReference type="NCBI Taxonomy" id="314283"/>
    <lineage>
        <taxon>Bacteria</taxon>
        <taxon>Pseudomonadati</taxon>
        <taxon>Pseudomonadota</taxon>
        <taxon>Gammaproteobacteria</taxon>
        <taxon>Oceanospirillales</taxon>
        <taxon>Saccharospirillaceae</taxon>
        <taxon>Reinekea</taxon>
    </lineage>
</organism>
<dbReference type="Pfam" id="PF04970">
    <property type="entry name" value="LRAT"/>
    <property type="match status" value="1"/>
</dbReference>
<reference evidence="2 3" key="1">
    <citation type="submission" date="2006-02" db="EMBL/GenBank/DDBJ databases">
        <authorList>
            <person name="Pinhassi J."/>
            <person name="Pedros-Alio C."/>
            <person name="Ferriera S."/>
            <person name="Johnson J."/>
            <person name="Kravitz S."/>
            <person name="Halpern A."/>
            <person name="Remington K."/>
            <person name="Beeson K."/>
            <person name="Tran B."/>
            <person name="Rogers Y.-H."/>
            <person name="Friedman R."/>
            <person name="Venter J.C."/>
        </authorList>
    </citation>
    <scope>NUCLEOTIDE SEQUENCE [LARGE SCALE GENOMIC DNA]</scope>
    <source>
        <strain evidence="2 3">MED297</strain>
    </source>
</reference>
<evidence type="ECO:0000259" key="1">
    <source>
        <dbReference type="PROSITE" id="PS51934"/>
    </source>
</evidence>
<dbReference type="Gene3D" id="3.90.1720.10">
    <property type="entry name" value="endopeptidase domain like (from Nostoc punctiforme)"/>
    <property type="match status" value="1"/>
</dbReference>
<feature type="domain" description="LRAT" evidence="1">
    <location>
        <begin position="17"/>
        <end position="122"/>
    </location>
</feature>
<evidence type="ECO:0000313" key="3">
    <source>
        <dbReference type="Proteomes" id="UP000005953"/>
    </source>
</evidence>
<evidence type="ECO:0000313" key="2">
    <source>
        <dbReference type="EMBL" id="EAR07464.1"/>
    </source>
</evidence>